<dbReference type="InterPro" id="IPR042242">
    <property type="entry name" value="RecO_C"/>
</dbReference>
<evidence type="ECO:0000256" key="1">
    <source>
        <dbReference type="ARBA" id="ARBA00007452"/>
    </source>
</evidence>
<dbReference type="InterPro" id="IPR003717">
    <property type="entry name" value="RecO"/>
</dbReference>
<dbReference type="InterPro" id="IPR037278">
    <property type="entry name" value="ARFGAP/RecO"/>
</dbReference>
<keyword evidence="4 7" id="KW-0233">DNA recombination</keyword>
<feature type="domain" description="DNA replication/recombination mediator RecO N-terminal" evidence="8">
    <location>
        <begin position="1"/>
        <end position="80"/>
    </location>
</feature>
<evidence type="ECO:0000313" key="10">
    <source>
        <dbReference type="Proteomes" id="UP000740557"/>
    </source>
</evidence>
<keyword evidence="5 7" id="KW-0234">DNA repair</keyword>
<evidence type="ECO:0000259" key="8">
    <source>
        <dbReference type="Pfam" id="PF11967"/>
    </source>
</evidence>
<dbReference type="NCBIfam" id="TIGR00613">
    <property type="entry name" value="reco"/>
    <property type="match status" value="1"/>
</dbReference>
<dbReference type="Gene3D" id="2.40.50.140">
    <property type="entry name" value="Nucleic acid-binding proteins"/>
    <property type="match status" value="1"/>
</dbReference>
<organism evidence="9 10">
    <name type="scientific">candidate division WWE3 bacterium</name>
    <dbReference type="NCBI Taxonomy" id="2053526"/>
    <lineage>
        <taxon>Bacteria</taxon>
        <taxon>Katanobacteria</taxon>
    </lineage>
</organism>
<comment type="caution">
    <text evidence="9">The sequence shown here is derived from an EMBL/GenBank/DDBJ whole genome shotgun (WGS) entry which is preliminary data.</text>
</comment>
<proteinExistence type="inferred from homology"/>
<evidence type="ECO:0000256" key="2">
    <source>
        <dbReference type="ARBA" id="ARBA00021310"/>
    </source>
</evidence>
<dbReference type="Gene3D" id="1.20.1440.120">
    <property type="entry name" value="Recombination protein O, C-terminal domain"/>
    <property type="match status" value="1"/>
</dbReference>
<dbReference type="SUPFAM" id="SSF50249">
    <property type="entry name" value="Nucleic acid-binding proteins"/>
    <property type="match status" value="1"/>
</dbReference>
<reference evidence="9" key="1">
    <citation type="submission" date="2020-04" db="EMBL/GenBank/DDBJ databases">
        <authorList>
            <person name="Zhang T."/>
        </authorList>
    </citation>
    <scope>NUCLEOTIDE SEQUENCE</scope>
    <source>
        <strain evidence="9">HKST-UBA79</strain>
    </source>
</reference>
<comment type="similarity">
    <text evidence="1 7">Belongs to the RecO family.</text>
</comment>
<dbReference type="Proteomes" id="UP000740557">
    <property type="component" value="Unassembled WGS sequence"/>
</dbReference>
<dbReference type="SUPFAM" id="SSF57863">
    <property type="entry name" value="ArfGap/RecO-like zinc finger"/>
    <property type="match status" value="1"/>
</dbReference>
<dbReference type="GO" id="GO:0006302">
    <property type="term" value="P:double-strand break repair"/>
    <property type="evidence" value="ECO:0007669"/>
    <property type="project" value="TreeGrafter"/>
</dbReference>
<evidence type="ECO:0000256" key="4">
    <source>
        <dbReference type="ARBA" id="ARBA00023172"/>
    </source>
</evidence>
<dbReference type="Pfam" id="PF02565">
    <property type="entry name" value="RecO_C"/>
    <property type="match status" value="1"/>
</dbReference>
<dbReference type="GO" id="GO:0006310">
    <property type="term" value="P:DNA recombination"/>
    <property type="evidence" value="ECO:0007669"/>
    <property type="project" value="UniProtKB-UniRule"/>
</dbReference>
<dbReference type="PANTHER" id="PTHR33991:SF1">
    <property type="entry name" value="DNA REPAIR PROTEIN RECO"/>
    <property type="match status" value="1"/>
</dbReference>
<dbReference type="EMBL" id="JAGQNX010000106">
    <property type="protein sequence ID" value="MCA9308557.1"/>
    <property type="molecule type" value="Genomic_DNA"/>
</dbReference>
<protein>
    <recommendedName>
        <fullName evidence="2 7">DNA repair protein RecO</fullName>
    </recommendedName>
    <alternativeName>
        <fullName evidence="6 7">Recombination protein O</fullName>
    </alternativeName>
</protein>
<sequence>MKRFTTEAFILKHTNYQDADRIYTFVSDDLGKFTALAKGVRKISSRRGGLLDSANKIKVSVSEGSTGFKTVSEVVLLDSYANIKNDFEKSRLVFYVLELLNRFLEEGSVAGVFNLVDVTLKNISSANDDRKSFLAVLAFEIRFMHLLGYTLNLTTCGSCDAPILSPFLGAKFDVSSGSLICSNCFGGFRATSDVINIMIYLNAKIFNLDNAEVPDFSLTNISSASDLVRSYIKEISGYSLSTDKLR</sequence>
<dbReference type="InterPro" id="IPR012340">
    <property type="entry name" value="NA-bd_OB-fold"/>
</dbReference>
<evidence type="ECO:0000256" key="3">
    <source>
        <dbReference type="ARBA" id="ARBA00022763"/>
    </source>
</evidence>
<evidence type="ECO:0000313" key="9">
    <source>
        <dbReference type="EMBL" id="MCA9308557.1"/>
    </source>
</evidence>
<dbReference type="AlphaFoldDB" id="A0A955EC36"/>
<dbReference type="Pfam" id="PF11967">
    <property type="entry name" value="RecO_N"/>
    <property type="match status" value="1"/>
</dbReference>
<dbReference type="PANTHER" id="PTHR33991">
    <property type="entry name" value="DNA REPAIR PROTEIN RECO"/>
    <property type="match status" value="1"/>
</dbReference>
<dbReference type="HAMAP" id="MF_00201">
    <property type="entry name" value="RecO"/>
    <property type="match status" value="1"/>
</dbReference>
<reference evidence="9" key="2">
    <citation type="journal article" date="2021" name="Microbiome">
        <title>Successional dynamics and alternative stable states in a saline activated sludge microbial community over 9 years.</title>
        <authorList>
            <person name="Wang Y."/>
            <person name="Ye J."/>
            <person name="Ju F."/>
            <person name="Liu L."/>
            <person name="Boyd J.A."/>
            <person name="Deng Y."/>
            <person name="Parks D.H."/>
            <person name="Jiang X."/>
            <person name="Yin X."/>
            <person name="Woodcroft B.J."/>
            <person name="Tyson G.W."/>
            <person name="Hugenholtz P."/>
            <person name="Polz M.F."/>
            <person name="Zhang T."/>
        </authorList>
    </citation>
    <scope>NUCLEOTIDE SEQUENCE</scope>
    <source>
        <strain evidence="9">HKST-UBA79</strain>
    </source>
</reference>
<accession>A0A955EC36</accession>
<evidence type="ECO:0000256" key="7">
    <source>
        <dbReference type="HAMAP-Rule" id="MF_00201"/>
    </source>
</evidence>
<comment type="function">
    <text evidence="7">Involved in DNA repair and RecF pathway recombination.</text>
</comment>
<keyword evidence="3 7" id="KW-0227">DNA damage</keyword>
<dbReference type="InterPro" id="IPR022572">
    <property type="entry name" value="DNA_rep/recomb_RecO_N"/>
</dbReference>
<gene>
    <name evidence="7 9" type="primary">recO</name>
    <name evidence="9" type="ORF">KC980_03520</name>
</gene>
<name>A0A955EC36_UNCKA</name>
<evidence type="ECO:0000256" key="6">
    <source>
        <dbReference type="ARBA" id="ARBA00033409"/>
    </source>
</evidence>
<dbReference type="GO" id="GO:0043590">
    <property type="term" value="C:bacterial nucleoid"/>
    <property type="evidence" value="ECO:0007669"/>
    <property type="project" value="TreeGrafter"/>
</dbReference>
<evidence type="ECO:0000256" key="5">
    <source>
        <dbReference type="ARBA" id="ARBA00023204"/>
    </source>
</evidence>